<evidence type="ECO:0000313" key="2">
    <source>
        <dbReference type="Proteomes" id="UP001597186"/>
    </source>
</evidence>
<dbReference type="RefSeq" id="WP_379915110.1">
    <property type="nucleotide sequence ID" value="NZ_JBHUDD010000053.1"/>
</dbReference>
<dbReference type="EMBL" id="JBHUDD010000053">
    <property type="protein sequence ID" value="MFD1509695.1"/>
    <property type="molecule type" value="Genomic_DNA"/>
</dbReference>
<comment type="caution">
    <text evidence="1">The sequence shown here is derived from an EMBL/GenBank/DDBJ whole genome shotgun (WGS) entry which is preliminary data.</text>
</comment>
<keyword evidence="2" id="KW-1185">Reference proteome</keyword>
<reference evidence="2" key="1">
    <citation type="journal article" date="2019" name="Int. J. Syst. Evol. Microbiol.">
        <title>The Global Catalogue of Microorganisms (GCM) 10K type strain sequencing project: providing services to taxonomists for standard genome sequencing and annotation.</title>
        <authorList>
            <consortium name="The Broad Institute Genomics Platform"/>
            <consortium name="The Broad Institute Genome Sequencing Center for Infectious Disease"/>
            <person name="Wu L."/>
            <person name="Ma J."/>
        </authorList>
    </citation>
    <scope>NUCLEOTIDE SEQUENCE [LARGE SCALE GENOMIC DNA]</scope>
    <source>
        <strain evidence="2">CGMCC 1.12477</strain>
    </source>
</reference>
<name>A0ABW4EFT2_9RHOB</name>
<gene>
    <name evidence="1" type="ORF">ACFTOW_09795</name>
</gene>
<organism evidence="1 2">
    <name type="scientific">Lacimonas salitolerans</name>
    <dbReference type="NCBI Taxonomy" id="1323750"/>
    <lineage>
        <taxon>Bacteria</taxon>
        <taxon>Pseudomonadati</taxon>
        <taxon>Pseudomonadota</taxon>
        <taxon>Alphaproteobacteria</taxon>
        <taxon>Rhodobacterales</taxon>
        <taxon>Paracoccaceae</taxon>
        <taxon>Lacimonas</taxon>
    </lineage>
</organism>
<dbReference type="Proteomes" id="UP001597186">
    <property type="component" value="Unassembled WGS sequence"/>
</dbReference>
<evidence type="ECO:0000313" key="1">
    <source>
        <dbReference type="EMBL" id="MFD1509695.1"/>
    </source>
</evidence>
<accession>A0ABW4EFT2</accession>
<proteinExistence type="predicted"/>
<sequence>MLARDRAKTVVNQIVAERLPGVNAAPVTDCVIDNASASEIALVARASVTGITERTVDTVVDVTRRPETLSCLAQKGLPMLMQARL</sequence>
<protein>
    <submittedName>
        <fullName evidence="1">Succinate dehydrogenase</fullName>
    </submittedName>
</protein>